<evidence type="ECO:0000313" key="1">
    <source>
        <dbReference type="EMBL" id="TGY90146.1"/>
    </source>
</evidence>
<gene>
    <name evidence="1" type="ORF">E5163_03190</name>
</gene>
<dbReference type="Pfam" id="PF10604">
    <property type="entry name" value="Polyketide_cyc2"/>
    <property type="match status" value="1"/>
</dbReference>
<dbReference type="EMBL" id="SRXW01000001">
    <property type="protein sequence ID" value="TGY90146.1"/>
    <property type="molecule type" value="Genomic_DNA"/>
</dbReference>
<evidence type="ECO:0000313" key="2">
    <source>
        <dbReference type="Proteomes" id="UP000308054"/>
    </source>
</evidence>
<comment type="caution">
    <text evidence="1">The sequence shown here is derived from an EMBL/GenBank/DDBJ whole genome shotgun (WGS) entry which is preliminary data.</text>
</comment>
<name>A0A4S2H3J6_9PROT</name>
<dbReference type="InterPro" id="IPR023393">
    <property type="entry name" value="START-like_dom_sf"/>
</dbReference>
<keyword evidence="2" id="KW-1185">Reference proteome</keyword>
<dbReference type="AlphaFoldDB" id="A0A4S2H3J6"/>
<dbReference type="SUPFAM" id="SSF55961">
    <property type="entry name" value="Bet v1-like"/>
    <property type="match status" value="1"/>
</dbReference>
<accession>A0A4S2H3J6</accession>
<proteinExistence type="predicted"/>
<dbReference type="InterPro" id="IPR019587">
    <property type="entry name" value="Polyketide_cyclase/dehydratase"/>
</dbReference>
<organism evidence="1 2">
    <name type="scientific">Marinicauda algicola</name>
    <dbReference type="NCBI Taxonomy" id="2029849"/>
    <lineage>
        <taxon>Bacteria</taxon>
        <taxon>Pseudomonadati</taxon>
        <taxon>Pseudomonadota</taxon>
        <taxon>Alphaproteobacteria</taxon>
        <taxon>Maricaulales</taxon>
        <taxon>Maricaulaceae</taxon>
        <taxon>Marinicauda</taxon>
    </lineage>
</organism>
<sequence length="185" mass="19963">MVGSVALILVTMALAGSDVGNPAPFEVQGFRSQIDVEIAAPVETVFDAATGDVTGWWDHSFAEDPAEMVIEPLFGGRFYERFSQDGADGALHATVIYVNAPSQLRLDGPLGLSGRAVDLVTTWTLQPSEAGTLFTVDLSMAGEIDPPLAEAVTRVWDHFIRERLKPYVESGCHLAPDEPCEVFVE</sequence>
<protein>
    <submittedName>
        <fullName evidence="1">SRPBCC domain-containing protein</fullName>
    </submittedName>
</protein>
<dbReference type="CDD" id="cd07814">
    <property type="entry name" value="SRPBCC_CalC_Aha1-like"/>
    <property type="match status" value="1"/>
</dbReference>
<reference evidence="1 2" key="1">
    <citation type="journal article" date="2017" name="Int. J. Syst. Evol. Microbiol.">
        <title>Marinicauda algicola sp. nov., isolated from a marine red alga Rhodosorus marinus.</title>
        <authorList>
            <person name="Jeong S.E."/>
            <person name="Jeon S.H."/>
            <person name="Chun B.H."/>
            <person name="Kim D.W."/>
            <person name="Jeon C.O."/>
        </authorList>
    </citation>
    <scope>NUCLEOTIDE SEQUENCE [LARGE SCALE GENOMIC DNA]</scope>
    <source>
        <strain evidence="1 2">JCM 31718</strain>
    </source>
</reference>
<dbReference type="Proteomes" id="UP000308054">
    <property type="component" value="Unassembled WGS sequence"/>
</dbReference>
<dbReference type="RefSeq" id="WP_135994644.1">
    <property type="nucleotide sequence ID" value="NZ_CP071057.1"/>
</dbReference>
<dbReference type="Gene3D" id="3.30.530.20">
    <property type="match status" value="1"/>
</dbReference>
<dbReference type="OrthoDB" id="7629838at2"/>